<protein>
    <submittedName>
        <fullName evidence="2">Uncharacterized protein</fullName>
    </submittedName>
</protein>
<feature type="compositionally biased region" description="Low complexity" evidence="1">
    <location>
        <begin position="30"/>
        <end position="42"/>
    </location>
</feature>
<dbReference type="RefSeq" id="WP_003141206.1">
    <property type="nucleotide sequence ID" value="NZ_CP014164.1"/>
</dbReference>
<evidence type="ECO:0000313" key="3">
    <source>
        <dbReference type="Proteomes" id="UP000066986"/>
    </source>
</evidence>
<dbReference type="GeneID" id="32030551"/>
<reference evidence="2 3" key="1">
    <citation type="journal article" date="2016" name="Genome Announc.">
        <title>Complete Genome Sequences of Aerococcus christensenii CCUG 28831T, Aerococcus sanguinicola CCUG 43001T, Aerococcus urinae CCUG 36881T, Aerococcus urinaeequi CCUG 28094T, Aerococcus urinaehominis CCUG 42038 BT, and Aerococcus viridans CCUG 4311T.</title>
        <authorList>
            <person name="Carkaci D."/>
            <person name="Dargis R."/>
            <person name="Nielsen X.C."/>
            <person name="Skovgaard O."/>
            <person name="Fuursted K."/>
            <person name="Christensen J.J."/>
        </authorList>
    </citation>
    <scope>NUCLEOTIDE SEQUENCE [LARGE SCALE GENOMIC DNA]</scope>
    <source>
        <strain evidence="2 3">CCUG4311</strain>
    </source>
</reference>
<dbReference type="InterPro" id="IPR045633">
    <property type="entry name" value="DUF6414"/>
</dbReference>
<proteinExistence type="predicted"/>
<dbReference type="KEGG" id="avs:AWM76_06420"/>
<accession>A0AAU8U4G5</accession>
<gene>
    <name evidence="2" type="ORF">AWM76_06420</name>
</gene>
<name>A0AAU8U4G5_9LACT</name>
<feature type="region of interest" description="Disordered" evidence="1">
    <location>
        <begin position="27"/>
        <end position="46"/>
    </location>
</feature>
<organism evidence="2 3">
    <name type="scientific">Aerococcus viridans</name>
    <dbReference type="NCBI Taxonomy" id="1377"/>
    <lineage>
        <taxon>Bacteria</taxon>
        <taxon>Bacillati</taxon>
        <taxon>Bacillota</taxon>
        <taxon>Bacilli</taxon>
        <taxon>Lactobacillales</taxon>
        <taxon>Aerococcaceae</taxon>
        <taxon>Aerococcus</taxon>
    </lineage>
</organism>
<dbReference type="EMBL" id="CP014164">
    <property type="protein sequence ID" value="AMC01204.1"/>
    <property type="molecule type" value="Genomic_DNA"/>
</dbReference>
<dbReference type="Proteomes" id="UP000066986">
    <property type="component" value="Chromosome"/>
</dbReference>
<evidence type="ECO:0000313" key="2">
    <source>
        <dbReference type="EMBL" id="AMC01204.1"/>
    </source>
</evidence>
<dbReference type="Pfam" id="PF19952">
    <property type="entry name" value="DUF6414"/>
    <property type="match status" value="1"/>
</dbReference>
<evidence type="ECO:0000256" key="1">
    <source>
        <dbReference type="SAM" id="MobiDB-lite"/>
    </source>
</evidence>
<reference evidence="3" key="2">
    <citation type="submission" date="2016-01" db="EMBL/GenBank/DDBJ databases">
        <title>Six Aerococcus type strain genome sequencing and assembly using PacBio and Illumina Hiseq.</title>
        <authorList>
            <person name="Carkaci D."/>
            <person name="Dargis R."/>
            <person name="Nielsen X.C."/>
            <person name="Skovgaard O."/>
            <person name="Fuursted K."/>
            <person name="Christensen J.J."/>
        </authorList>
    </citation>
    <scope>NUCLEOTIDE SEQUENCE [LARGE SCALE GENOMIC DNA]</scope>
    <source>
        <strain evidence="3">CCUG4311</strain>
    </source>
</reference>
<dbReference type="AlphaFoldDB" id="A0AAU8U4G5"/>
<sequence length="304" mass="34284">MKDYIYLDTELLNSNLAQAYEGLPIKSSNEEQLSNNNSTTSNHDVHGDVSVMPAGVGTSFGGKISNSESEGLTESQKDVLESAFHDYAVDLLIEKFSSNDDLVSNKSELKVGDMFQLSGNFKIIDFEYLAQVSDITEIEGIINPEQTEFYQIQAQINLLYKQKGKNNITRIKQLEKQRDGLLEKFSESTTPFKIINDLSEFSKKLYPETIIFKMDNLIILLDKKYLRNNVSQINALSFSNRKAVILGLTISKVDSVWSQDKKIEDIQPNNIGSIPSIISDIILSSFDLISVNDYYVKPIAVYFE</sequence>